<dbReference type="SUPFAM" id="SSF88713">
    <property type="entry name" value="Glycoside hydrolase/deacetylase"/>
    <property type="match status" value="1"/>
</dbReference>
<dbReference type="Gene3D" id="3.20.20.370">
    <property type="entry name" value="Glycoside hydrolase/deacetylase"/>
    <property type="match status" value="1"/>
</dbReference>
<proteinExistence type="predicted"/>
<dbReference type="Proteomes" id="UP000263642">
    <property type="component" value="Unassembled WGS sequence"/>
</dbReference>
<dbReference type="GO" id="GO:0005975">
    <property type="term" value="P:carbohydrate metabolic process"/>
    <property type="evidence" value="ECO:0007669"/>
    <property type="project" value="InterPro"/>
</dbReference>
<dbReference type="Pfam" id="PF01522">
    <property type="entry name" value="Polysacc_deac_1"/>
    <property type="match status" value="1"/>
</dbReference>
<dbReference type="InterPro" id="IPR002509">
    <property type="entry name" value="NODB_dom"/>
</dbReference>
<evidence type="ECO:0000313" key="3">
    <source>
        <dbReference type="Proteomes" id="UP000263642"/>
    </source>
</evidence>
<protein>
    <submittedName>
        <fullName evidence="2">Chitin deacetylase</fullName>
    </submittedName>
</protein>
<gene>
    <name evidence="2" type="ORF">DIT97_16825</name>
</gene>
<comment type="caution">
    <text evidence="2">The sequence shown here is derived from an EMBL/GenBank/DDBJ whole genome shotgun (WGS) entry which is preliminary data.</text>
</comment>
<organism evidence="2 3">
    <name type="scientific">Gimesia maris</name>
    <dbReference type="NCBI Taxonomy" id="122"/>
    <lineage>
        <taxon>Bacteria</taxon>
        <taxon>Pseudomonadati</taxon>
        <taxon>Planctomycetota</taxon>
        <taxon>Planctomycetia</taxon>
        <taxon>Planctomycetales</taxon>
        <taxon>Planctomycetaceae</taxon>
        <taxon>Gimesia</taxon>
    </lineage>
</organism>
<reference evidence="2 3" key="1">
    <citation type="journal article" date="2018" name="Nat. Biotechnol.">
        <title>A standardized bacterial taxonomy based on genome phylogeny substantially revises the tree of life.</title>
        <authorList>
            <person name="Parks D.H."/>
            <person name="Chuvochina M."/>
            <person name="Waite D.W."/>
            <person name="Rinke C."/>
            <person name="Skarshewski A."/>
            <person name="Chaumeil P.A."/>
            <person name="Hugenholtz P."/>
        </authorList>
    </citation>
    <scope>NUCLEOTIDE SEQUENCE [LARGE SCALE GENOMIC DNA]</scope>
    <source>
        <strain evidence="2">UBA9375</strain>
    </source>
</reference>
<dbReference type="GO" id="GO:0016810">
    <property type="term" value="F:hydrolase activity, acting on carbon-nitrogen (but not peptide) bonds"/>
    <property type="evidence" value="ECO:0007669"/>
    <property type="project" value="InterPro"/>
</dbReference>
<accession>A0A3D3R716</accession>
<dbReference type="EMBL" id="DQAY01000104">
    <property type="protein sequence ID" value="HCO24605.1"/>
    <property type="molecule type" value="Genomic_DNA"/>
</dbReference>
<evidence type="ECO:0000259" key="1">
    <source>
        <dbReference type="Pfam" id="PF01522"/>
    </source>
</evidence>
<sequence>MDSQNRFKTYSNFSHSRRSFLSSTIAATLGIPTFHLTASESQDIPKAQIAITFDLEMSRQYPKREMMEWDFQKGNLNPETKTYSLKAAEIASGLNGTIHYFCVGRVLEQENVQWLKTISRLGHPIGNHTYDHVNIWATAPEKTQFRFQRSPWLLGGKSADQVIRQNIRLTTDAMKQRLNISPDGFRTPGGSSTALNDREDLQKMLLAEGFSWVSSKYPSHKYSLPKSEPDTEIYQSILSAQKEAQPYIYPSGLVEIPMSPISDVGAFRTSQWKLKYFLKSVELCIQQAIEQGGVFDFLCHPSIMYIEDPQFETIKLICKLVNQSGGRAELVGLGDIAKRVPRKQS</sequence>
<name>A0A3D3R716_9PLAN</name>
<evidence type="ECO:0000313" key="2">
    <source>
        <dbReference type="EMBL" id="HCO24605.1"/>
    </source>
</evidence>
<dbReference type="AlphaFoldDB" id="A0A3D3R716"/>
<dbReference type="InterPro" id="IPR011330">
    <property type="entry name" value="Glyco_hydro/deAcase_b/a-brl"/>
</dbReference>
<feature type="domain" description="NodB homology" evidence="1">
    <location>
        <begin position="99"/>
        <end position="194"/>
    </location>
</feature>